<protein>
    <submittedName>
        <fullName evidence="1">Uncharacterized protein</fullName>
    </submittedName>
</protein>
<dbReference type="Proteomes" id="UP001153269">
    <property type="component" value="Unassembled WGS sequence"/>
</dbReference>
<proteinExistence type="predicted"/>
<gene>
    <name evidence="1" type="ORF">PLEPLA_LOCUS45259</name>
</gene>
<evidence type="ECO:0000313" key="2">
    <source>
        <dbReference type="Proteomes" id="UP001153269"/>
    </source>
</evidence>
<name>A0A9N7W010_PLEPL</name>
<evidence type="ECO:0000313" key="1">
    <source>
        <dbReference type="EMBL" id="CAB1457435.1"/>
    </source>
</evidence>
<reference evidence="1" key="1">
    <citation type="submission" date="2020-03" db="EMBL/GenBank/DDBJ databases">
        <authorList>
            <person name="Weist P."/>
        </authorList>
    </citation>
    <scope>NUCLEOTIDE SEQUENCE</scope>
</reference>
<keyword evidence="2" id="KW-1185">Reference proteome</keyword>
<dbReference type="AlphaFoldDB" id="A0A9N7W010"/>
<organism evidence="1 2">
    <name type="scientific">Pleuronectes platessa</name>
    <name type="common">European plaice</name>
    <dbReference type="NCBI Taxonomy" id="8262"/>
    <lineage>
        <taxon>Eukaryota</taxon>
        <taxon>Metazoa</taxon>
        <taxon>Chordata</taxon>
        <taxon>Craniata</taxon>
        <taxon>Vertebrata</taxon>
        <taxon>Euteleostomi</taxon>
        <taxon>Actinopterygii</taxon>
        <taxon>Neopterygii</taxon>
        <taxon>Teleostei</taxon>
        <taxon>Neoteleostei</taxon>
        <taxon>Acanthomorphata</taxon>
        <taxon>Carangaria</taxon>
        <taxon>Pleuronectiformes</taxon>
        <taxon>Pleuronectoidei</taxon>
        <taxon>Pleuronectidae</taxon>
        <taxon>Pleuronectes</taxon>
    </lineage>
</organism>
<dbReference type="EMBL" id="CADEAL010004342">
    <property type="protein sequence ID" value="CAB1457435.1"/>
    <property type="molecule type" value="Genomic_DNA"/>
</dbReference>
<accession>A0A9N7W010</accession>
<sequence>MGVYLINLPATARRLPPRFCLNHGVEMQKKENVVLSPRLRVSARSGRVVPIIPSPLSFVEAQRPHLEVRHFWHRLTPHYYESQHLRSQETHCAGLTRLIHYTRCK</sequence>
<comment type="caution">
    <text evidence="1">The sequence shown here is derived from an EMBL/GenBank/DDBJ whole genome shotgun (WGS) entry which is preliminary data.</text>
</comment>